<protein>
    <submittedName>
        <fullName evidence="1">Elicitin protein</fullName>
    </submittedName>
</protein>
<accession>A0ACB7VJH3</accession>
<keyword evidence="2" id="KW-1185">Reference proteome</keyword>
<dbReference type="EMBL" id="CM037018">
    <property type="protein sequence ID" value="KAH7674212.1"/>
    <property type="molecule type" value="Genomic_DNA"/>
</dbReference>
<dbReference type="Proteomes" id="UP000827976">
    <property type="component" value="Chromosome 8"/>
</dbReference>
<reference evidence="2" key="1">
    <citation type="journal article" date="2022" name="Nat. Commun.">
        <title>Chromosome evolution and the genetic basis of agronomically important traits in greater yam.</title>
        <authorList>
            <person name="Bredeson J.V."/>
            <person name="Lyons J.B."/>
            <person name="Oniyinde I.O."/>
            <person name="Okereke N.R."/>
            <person name="Kolade O."/>
            <person name="Nnabue I."/>
            <person name="Nwadili C.O."/>
            <person name="Hribova E."/>
            <person name="Parker M."/>
            <person name="Nwogha J."/>
            <person name="Shu S."/>
            <person name="Carlson J."/>
            <person name="Kariba R."/>
            <person name="Muthemba S."/>
            <person name="Knop K."/>
            <person name="Barton G.J."/>
            <person name="Sherwood A.V."/>
            <person name="Lopez-Montes A."/>
            <person name="Asiedu R."/>
            <person name="Jamnadass R."/>
            <person name="Muchugi A."/>
            <person name="Goodstein D."/>
            <person name="Egesi C.N."/>
            <person name="Featherston J."/>
            <person name="Asfaw A."/>
            <person name="Simpson G.G."/>
            <person name="Dolezel J."/>
            <person name="Hendre P.S."/>
            <person name="Van Deynze A."/>
            <person name="Kumar P.L."/>
            <person name="Obidiegwu J.E."/>
            <person name="Bhattacharjee R."/>
            <person name="Rokhsar D.S."/>
        </authorList>
    </citation>
    <scope>NUCLEOTIDE SEQUENCE [LARGE SCALE GENOMIC DNA]</scope>
    <source>
        <strain evidence="2">cv. TDa95/00328</strain>
    </source>
</reference>
<evidence type="ECO:0000313" key="1">
    <source>
        <dbReference type="EMBL" id="KAH7674212.1"/>
    </source>
</evidence>
<sequence length="71" mass="7874">MLQAISPSVNRFLPEAQEMEIIVSELARVVTREISLAQECGDLLSEVHTLQVKECSLRSQLMQGKRSCGVS</sequence>
<gene>
    <name evidence="1" type="ORF">IHE45_08G058100</name>
</gene>
<organism evidence="1 2">
    <name type="scientific">Dioscorea alata</name>
    <name type="common">Purple yam</name>
    <dbReference type="NCBI Taxonomy" id="55571"/>
    <lineage>
        <taxon>Eukaryota</taxon>
        <taxon>Viridiplantae</taxon>
        <taxon>Streptophyta</taxon>
        <taxon>Embryophyta</taxon>
        <taxon>Tracheophyta</taxon>
        <taxon>Spermatophyta</taxon>
        <taxon>Magnoliopsida</taxon>
        <taxon>Liliopsida</taxon>
        <taxon>Dioscoreales</taxon>
        <taxon>Dioscoreaceae</taxon>
        <taxon>Dioscorea</taxon>
    </lineage>
</organism>
<name>A0ACB7VJH3_DIOAL</name>
<evidence type="ECO:0000313" key="2">
    <source>
        <dbReference type="Proteomes" id="UP000827976"/>
    </source>
</evidence>
<comment type="caution">
    <text evidence="1">The sequence shown here is derived from an EMBL/GenBank/DDBJ whole genome shotgun (WGS) entry which is preliminary data.</text>
</comment>
<proteinExistence type="predicted"/>